<comment type="caution">
    <text evidence="1">The sequence shown here is derived from an EMBL/GenBank/DDBJ whole genome shotgun (WGS) entry which is preliminary data.</text>
</comment>
<dbReference type="SUPFAM" id="SSF53335">
    <property type="entry name" value="S-adenosyl-L-methionine-dependent methyltransferases"/>
    <property type="match status" value="1"/>
</dbReference>
<accession>A0A2R5GLC4</accession>
<organism evidence="1 2">
    <name type="scientific">Hondaea fermentalgiana</name>
    <dbReference type="NCBI Taxonomy" id="2315210"/>
    <lineage>
        <taxon>Eukaryota</taxon>
        <taxon>Sar</taxon>
        <taxon>Stramenopiles</taxon>
        <taxon>Bigyra</taxon>
        <taxon>Labyrinthulomycetes</taxon>
        <taxon>Thraustochytrida</taxon>
        <taxon>Thraustochytriidae</taxon>
        <taxon>Hondaea</taxon>
    </lineage>
</organism>
<evidence type="ECO:0000313" key="2">
    <source>
        <dbReference type="Proteomes" id="UP000241890"/>
    </source>
</evidence>
<sequence>MEEEVELELIGEALVGQKVEVRARNVDELFYGALVTGYAKDKETYEVLYEDGTEDAGLRRTAMIVPDSRVDIYADDVVRVLDGHVVLESRIRNARMLAFQESPDLFQTAVAFDVEVSETEDGVQEKDAVIAKRCFDYRALVFDVNQAMMLGLAMLPSLCAGSQNATHTRVCVVGAGGGALPLALLSVVPEIRVDVVELSGGVLECAKVHFGLDETCWKGLHTFEEDGLAFAAAAQPASYDLYYIDVAQESGAEDEEALDLPPPTFLTREHLVEHVSAALRPGGWIIINLCGPRAALLEVLDKVNEWFASVFVFGTDPNYVFFLCPEAVPHLGQIDVGNGQSAVVEEDDNQNNNKDNDDDGNIRGASDIDALDSVHDAAWVDALAIYHRALALNLQKSCSAILGDLEKTQKHLEKNVALGWLTASDFRGLLLNPDTCI</sequence>
<keyword evidence="2" id="KW-1185">Reference proteome</keyword>
<dbReference type="InterPro" id="IPR029063">
    <property type="entry name" value="SAM-dependent_MTases_sf"/>
</dbReference>
<evidence type="ECO:0000313" key="1">
    <source>
        <dbReference type="EMBL" id="GBG31435.1"/>
    </source>
</evidence>
<dbReference type="Gene3D" id="3.40.50.150">
    <property type="entry name" value="Vaccinia Virus protein VP39"/>
    <property type="match status" value="1"/>
</dbReference>
<dbReference type="EMBL" id="BEYU01000097">
    <property type="protein sequence ID" value="GBG31435.1"/>
    <property type="molecule type" value="Genomic_DNA"/>
</dbReference>
<proteinExistence type="predicted"/>
<dbReference type="Proteomes" id="UP000241890">
    <property type="component" value="Unassembled WGS sequence"/>
</dbReference>
<name>A0A2R5GLC4_9STRA</name>
<dbReference type="GO" id="GO:0032259">
    <property type="term" value="P:methylation"/>
    <property type="evidence" value="ECO:0007669"/>
    <property type="project" value="UniProtKB-KW"/>
</dbReference>
<keyword evidence="1" id="KW-0489">Methyltransferase</keyword>
<reference evidence="1 2" key="1">
    <citation type="submission" date="2017-12" db="EMBL/GenBank/DDBJ databases">
        <title>Sequencing, de novo assembly and annotation of complete genome of a new Thraustochytrid species, strain FCC1311.</title>
        <authorList>
            <person name="Sedici K."/>
            <person name="Godart F."/>
            <person name="Aiese Cigliano R."/>
            <person name="Sanseverino W."/>
            <person name="Barakat M."/>
            <person name="Ortet P."/>
            <person name="Marechal E."/>
            <person name="Cagnac O."/>
            <person name="Amato A."/>
        </authorList>
    </citation>
    <scope>NUCLEOTIDE SEQUENCE [LARGE SCALE GENOMIC DNA]</scope>
</reference>
<dbReference type="AlphaFoldDB" id="A0A2R5GLC4"/>
<dbReference type="InParanoid" id="A0A2R5GLC4"/>
<dbReference type="GO" id="GO:0008168">
    <property type="term" value="F:methyltransferase activity"/>
    <property type="evidence" value="ECO:0007669"/>
    <property type="project" value="UniProtKB-KW"/>
</dbReference>
<keyword evidence="1" id="KW-0808">Transferase</keyword>
<gene>
    <name evidence="1" type="ORF">FCC1311_076592</name>
</gene>
<dbReference type="Gene3D" id="2.30.30.140">
    <property type="match status" value="1"/>
</dbReference>
<protein>
    <submittedName>
        <fullName evidence="1">Methyltransferase-like protein 13</fullName>
    </submittedName>
</protein>